<dbReference type="Gene3D" id="1.25.40.20">
    <property type="entry name" value="Ankyrin repeat-containing domain"/>
    <property type="match status" value="1"/>
</dbReference>
<name>A0A9P7GT34_9HYPO</name>
<evidence type="ECO:0000313" key="2">
    <source>
        <dbReference type="Proteomes" id="UP000782241"/>
    </source>
</evidence>
<reference evidence="1" key="1">
    <citation type="submission" date="2021-04" db="EMBL/GenBank/DDBJ databases">
        <title>Draft genome of Fusarium avenaceum strain F156N33, isolated from an atmospheric sample in Virginia.</title>
        <authorList>
            <person name="Yang S."/>
            <person name="Vinatzer B.A."/>
            <person name="Coleman J."/>
        </authorList>
    </citation>
    <scope>NUCLEOTIDE SEQUENCE</scope>
    <source>
        <strain evidence="1">F156N33</strain>
    </source>
</reference>
<sequence length="1058" mass="119873">MLLSPSPLKNHPADESFNMADPVGITGTAVGIVSFGLQLYTGVSEYLDAVKGREEDLRQANTYAKTLWTSLKSIEDAMGNIDSHHTIPKEAVEECKISCEIELKSLDSLLKDLRGSPVDPANLASSVRRSMRKLSYPFKRKSITKLEEKLNSTNNVLKIALLALQLALSNNTFTTMTGLQKTTDTIRTTTEDNYKVVIEQTARLQQVSQTIRQSHQEIQLISQRVSAPPDSRIDEILTHLRNTEDRRSQLTGLLEYPQDLKRFCDEVSRFSRHSEPSSAVRSLQGLKSQNCIAPRRYEICRCAERRRLQRKKSRWGPIFFDNEVDIITQHAPECPLSRVLPMTERKTNAFGISISNMLGIFKSAVHVSMSLTSGAGGFSLAQNITWTATVDGSSSPAFRIINTFCEALGLTARIWGLEIVHFDLIAKSCMRRLELCYANHEASPADRNEDGQSVFGELISSLETSLGVTQSSIADYAYVFRTLDALKVPVTHGTYGNVYFVQDVLDNDWFSEAETPIENVSELLTCCDDLMGYEFHENLVTRPSTLRLLKECPKIAEFLGYNPLSMAILREDEDEVQFLLDKFPSYSSEVNFCGQSPVHIAVQLQNPSLLSLLLRYVDTDILNIADNWRRYPIDFAFLLCTHDPDLVDQNHCVTSRMVELLLESNSVLFQDQLSVVFRESCKCAKTLTLQHLAKRRKELEKLAVSHLPSAEIRSLELCKGSVLDWNAVNVQRCLAAHNCNTPSHLMACSVDVLDIYVKTIKSVYVYIRDRETAEFAFSLGFDKKTAFLDVFRYIIWEVSTGLCHGTLYSLSYVEWLVDGGIQLESVIPVDFMDKVIHPATWAHYLMFLQGFEFRIRLNLSSWNNPETIKRILDGLQTFISEEKLSYSWIPEAVLRFLTFSALGLRHTCCALMYSSCDGYLDPEEINEIHEEDSATLSLLERLVVDLHAEYEKLATLGPFLRDRWLPKMTEVLKEIDSQRLTEEDLRKAQDYGVSWQQDQSWGSKLDVPDGLEGWMKKLDDIAPDPQRPMVQNMEPFQDYKLAQGTFTMPVSEGGVFSD</sequence>
<evidence type="ECO:0008006" key="3">
    <source>
        <dbReference type="Google" id="ProtNLM"/>
    </source>
</evidence>
<accession>A0A9P7GT34</accession>
<comment type="caution">
    <text evidence="1">The sequence shown here is derived from an EMBL/GenBank/DDBJ whole genome shotgun (WGS) entry which is preliminary data.</text>
</comment>
<organism evidence="1 2">
    <name type="scientific">Fusarium avenaceum</name>
    <dbReference type="NCBI Taxonomy" id="40199"/>
    <lineage>
        <taxon>Eukaryota</taxon>
        <taxon>Fungi</taxon>
        <taxon>Dikarya</taxon>
        <taxon>Ascomycota</taxon>
        <taxon>Pezizomycotina</taxon>
        <taxon>Sordariomycetes</taxon>
        <taxon>Hypocreomycetidae</taxon>
        <taxon>Hypocreales</taxon>
        <taxon>Nectriaceae</taxon>
        <taxon>Fusarium</taxon>
        <taxon>Fusarium tricinctum species complex</taxon>
    </lineage>
</organism>
<protein>
    <recommendedName>
        <fullName evidence="3">Fungal N-terminal domain-containing protein</fullName>
    </recommendedName>
</protein>
<dbReference type="EMBL" id="JAGPUO010000043">
    <property type="protein sequence ID" value="KAG5654890.1"/>
    <property type="molecule type" value="Genomic_DNA"/>
</dbReference>
<gene>
    <name evidence="1" type="ORF">KAF25_005847</name>
</gene>
<dbReference type="InterPro" id="IPR036770">
    <property type="entry name" value="Ankyrin_rpt-contain_sf"/>
</dbReference>
<dbReference type="Proteomes" id="UP000782241">
    <property type="component" value="Unassembled WGS sequence"/>
</dbReference>
<dbReference type="SUPFAM" id="SSF48403">
    <property type="entry name" value="Ankyrin repeat"/>
    <property type="match status" value="1"/>
</dbReference>
<keyword evidence="2" id="KW-1185">Reference proteome</keyword>
<proteinExistence type="predicted"/>
<evidence type="ECO:0000313" key="1">
    <source>
        <dbReference type="EMBL" id="KAG5654890.1"/>
    </source>
</evidence>
<dbReference type="AlphaFoldDB" id="A0A9P7GT34"/>